<gene>
    <name evidence="3" type="ORF">KCG44_13505</name>
</gene>
<dbReference type="RefSeq" id="WP_218446646.1">
    <property type="nucleotide sequence ID" value="NZ_JAGSPA010000005.1"/>
</dbReference>
<evidence type="ECO:0000313" key="4">
    <source>
        <dbReference type="Proteomes" id="UP000722336"/>
    </source>
</evidence>
<feature type="transmembrane region" description="Helical" evidence="1">
    <location>
        <begin position="178"/>
        <end position="199"/>
    </location>
</feature>
<dbReference type="CDD" id="cd01610">
    <property type="entry name" value="PAP2_like"/>
    <property type="match status" value="1"/>
</dbReference>
<feature type="domain" description="Phosphatidic acid phosphatase type 2/haloperoxidase" evidence="2">
    <location>
        <begin position="85"/>
        <end position="193"/>
    </location>
</feature>
<sequence>MTRLTESSELAGRMRAHARTARAPVVHILAEGNAREINTVRWFTRQMRQPAIRMFALAANRLANGSLYLIIGAAFWLWYGMPGAVAGAAVAMAFGHLIYPLIKRRYCRRRPFRYDPSIPSLLPPLDDFSFPSGHMMSCVAVLTPLCVAVPTLLPAMAALLLMVGWARLAAGHHYPTDLIAGSLLGLMVALPSAALQVTYG</sequence>
<keyword evidence="4" id="KW-1185">Reference proteome</keyword>
<evidence type="ECO:0000313" key="3">
    <source>
        <dbReference type="EMBL" id="MBV7257797.1"/>
    </source>
</evidence>
<dbReference type="Pfam" id="PF01569">
    <property type="entry name" value="PAP2"/>
    <property type="match status" value="1"/>
</dbReference>
<feature type="transmembrane region" description="Helical" evidence="1">
    <location>
        <begin position="139"/>
        <end position="166"/>
    </location>
</feature>
<evidence type="ECO:0000259" key="2">
    <source>
        <dbReference type="SMART" id="SM00014"/>
    </source>
</evidence>
<reference evidence="3 4" key="1">
    <citation type="submission" date="2021-04" db="EMBL/GenBank/DDBJ databases">
        <authorList>
            <person name="Pira H."/>
            <person name="Risdian C."/>
            <person name="Wink J."/>
        </authorList>
    </citation>
    <scope>NUCLEOTIDE SEQUENCE [LARGE SCALE GENOMIC DNA]</scope>
    <source>
        <strain evidence="3 4">WHA3</strain>
    </source>
</reference>
<feature type="transmembrane region" description="Helical" evidence="1">
    <location>
        <begin position="84"/>
        <end position="102"/>
    </location>
</feature>
<name>A0ABS6SHA6_9SPHN</name>
<feature type="transmembrane region" description="Helical" evidence="1">
    <location>
        <begin position="55"/>
        <end position="78"/>
    </location>
</feature>
<organism evidence="3 4">
    <name type="scientific">Pacificimonas pallii</name>
    <dbReference type="NCBI Taxonomy" id="2827236"/>
    <lineage>
        <taxon>Bacteria</taxon>
        <taxon>Pseudomonadati</taxon>
        <taxon>Pseudomonadota</taxon>
        <taxon>Alphaproteobacteria</taxon>
        <taxon>Sphingomonadales</taxon>
        <taxon>Sphingosinicellaceae</taxon>
        <taxon>Pacificimonas</taxon>
    </lineage>
</organism>
<dbReference type="EMBL" id="JAGSPA010000005">
    <property type="protein sequence ID" value="MBV7257797.1"/>
    <property type="molecule type" value="Genomic_DNA"/>
</dbReference>
<comment type="caution">
    <text evidence="3">The sequence shown here is derived from an EMBL/GenBank/DDBJ whole genome shotgun (WGS) entry which is preliminary data.</text>
</comment>
<dbReference type="Proteomes" id="UP000722336">
    <property type="component" value="Unassembled WGS sequence"/>
</dbReference>
<dbReference type="InterPro" id="IPR000326">
    <property type="entry name" value="PAP2/HPO"/>
</dbReference>
<proteinExistence type="predicted"/>
<dbReference type="SMART" id="SM00014">
    <property type="entry name" value="acidPPc"/>
    <property type="match status" value="1"/>
</dbReference>
<dbReference type="PANTHER" id="PTHR14969:SF13">
    <property type="entry name" value="AT30094P"/>
    <property type="match status" value="1"/>
</dbReference>
<keyword evidence="1" id="KW-1133">Transmembrane helix</keyword>
<dbReference type="PANTHER" id="PTHR14969">
    <property type="entry name" value="SPHINGOSINE-1-PHOSPHATE PHOSPHOHYDROLASE"/>
    <property type="match status" value="1"/>
</dbReference>
<accession>A0ABS6SHA6</accession>
<keyword evidence="1" id="KW-0812">Transmembrane</keyword>
<keyword evidence="1" id="KW-0472">Membrane</keyword>
<protein>
    <submittedName>
        <fullName evidence="3">Phosphatase PAP2 family protein</fullName>
    </submittedName>
</protein>
<evidence type="ECO:0000256" key="1">
    <source>
        <dbReference type="SAM" id="Phobius"/>
    </source>
</evidence>